<dbReference type="PANTHER" id="PTHR45833:SF1">
    <property type="entry name" value="METHIONINE SYNTHASE"/>
    <property type="match status" value="1"/>
</dbReference>
<feature type="domain" description="B12-binding" evidence="4">
    <location>
        <begin position="99"/>
        <end position="238"/>
    </location>
</feature>
<comment type="caution">
    <text evidence="5">The sequence shown here is derived from an EMBL/GenBank/DDBJ whole genome shotgun (WGS) entry which is preliminary data.</text>
</comment>
<dbReference type="Proteomes" id="UP000608955">
    <property type="component" value="Unassembled WGS sequence"/>
</dbReference>
<dbReference type="InterPro" id="IPR036724">
    <property type="entry name" value="Cobalamin-bd_sf"/>
</dbReference>
<proteinExistence type="predicted"/>
<evidence type="ECO:0000313" key="5">
    <source>
        <dbReference type="EMBL" id="GHD91799.1"/>
    </source>
</evidence>
<keyword evidence="2" id="KW-0170">Cobalt</keyword>
<dbReference type="SUPFAM" id="SSF52242">
    <property type="entry name" value="Cobalamin (vitamin B12)-binding domain"/>
    <property type="match status" value="1"/>
</dbReference>
<dbReference type="GO" id="GO:0031419">
    <property type="term" value="F:cobalamin binding"/>
    <property type="evidence" value="ECO:0007669"/>
    <property type="project" value="InterPro"/>
</dbReference>
<dbReference type="Gene3D" id="3.40.50.280">
    <property type="entry name" value="Cobalamin-binding domain"/>
    <property type="match status" value="1"/>
</dbReference>
<accession>A0A919CX49</accession>
<dbReference type="GO" id="GO:0046872">
    <property type="term" value="F:metal ion binding"/>
    <property type="evidence" value="ECO:0007669"/>
    <property type="project" value="UniProtKB-KW"/>
</dbReference>
<dbReference type="EMBL" id="BMVF01000011">
    <property type="protein sequence ID" value="GHD91799.1"/>
    <property type="molecule type" value="Genomic_DNA"/>
</dbReference>
<reference evidence="5" key="2">
    <citation type="submission" date="2020-09" db="EMBL/GenBank/DDBJ databases">
        <authorList>
            <person name="Sun Q."/>
            <person name="Ohkuma M."/>
        </authorList>
    </citation>
    <scope>NUCLEOTIDE SEQUENCE</scope>
    <source>
        <strain evidence="5">JCM 4654</strain>
    </source>
</reference>
<dbReference type="CDD" id="cd02065">
    <property type="entry name" value="B12-binding_like"/>
    <property type="match status" value="1"/>
</dbReference>
<protein>
    <submittedName>
        <fullName evidence="5">Cobalamin-binding protein</fullName>
    </submittedName>
</protein>
<dbReference type="PROSITE" id="PS51332">
    <property type="entry name" value="B12_BINDING"/>
    <property type="match status" value="1"/>
</dbReference>
<dbReference type="GO" id="GO:0046653">
    <property type="term" value="P:tetrahydrofolate metabolic process"/>
    <property type="evidence" value="ECO:0007669"/>
    <property type="project" value="TreeGrafter"/>
</dbReference>
<keyword evidence="1" id="KW-0479">Metal-binding</keyword>
<dbReference type="InterPro" id="IPR050554">
    <property type="entry name" value="Met_Synthase/Corrinoid"/>
</dbReference>
<dbReference type="InterPro" id="IPR003759">
    <property type="entry name" value="Cbl-bd_cap"/>
</dbReference>
<dbReference type="AlphaFoldDB" id="A0A919CX49"/>
<reference evidence="5" key="1">
    <citation type="journal article" date="2014" name="Int. J. Syst. Evol. Microbiol.">
        <title>Complete genome sequence of Corynebacterium casei LMG S-19264T (=DSM 44701T), isolated from a smear-ripened cheese.</title>
        <authorList>
            <consortium name="US DOE Joint Genome Institute (JGI-PGF)"/>
            <person name="Walter F."/>
            <person name="Albersmeier A."/>
            <person name="Kalinowski J."/>
            <person name="Ruckert C."/>
        </authorList>
    </citation>
    <scope>NUCLEOTIDE SEQUENCE</scope>
    <source>
        <strain evidence="5">JCM 4654</strain>
    </source>
</reference>
<dbReference type="Gene3D" id="1.10.1240.10">
    <property type="entry name" value="Methionine synthase domain"/>
    <property type="match status" value="1"/>
</dbReference>
<dbReference type="GO" id="GO:0005829">
    <property type="term" value="C:cytosol"/>
    <property type="evidence" value="ECO:0007669"/>
    <property type="project" value="TreeGrafter"/>
</dbReference>
<dbReference type="InterPro" id="IPR036594">
    <property type="entry name" value="Meth_synthase_dom"/>
</dbReference>
<keyword evidence="6" id="KW-1185">Reference proteome</keyword>
<organism evidence="5 6">
    <name type="scientific">Streptomyces naganishii JCM 4654</name>
    <dbReference type="NCBI Taxonomy" id="1306179"/>
    <lineage>
        <taxon>Bacteria</taxon>
        <taxon>Bacillati</taxon>
        <taxon>Actinomycetota</taxon>
        <taxon>Actinomycetes</taxon>
        <taxon>Kitasatosporales</taxon>
        <taxon>Streptomycetaceae</taxon>
        <taxon>Streptomyces</taxon>
    </lineage>
</organism>
<dbReference type="InterPro" id="IPR006158">
    <property type="entry name" value="Cobalamin-bd"/>
</dbReference>
<dbReference type="PANTHER" id="PTHR45833">
    <property type="entry name" value="METHIONINE SYNTHASE"/>
    <property type="match status" value="1"/>
</dbReference>
<feature type="region of interest" description="Disordered" evidence="3">
    <location>
        <begin position="350"/>
        <end position="383"/>
    </location>
</feature>
<dbReference type="GO" id="GO:0008705">
    <property type="term" value="F:methionine synthase activity"/>
    <property type="evidence" value="ECO:0007669"/>
    <property type="project" value="TreeGrafter"/>
</dbReference>
<dbReference type="Pfam" id="PF02607">
    <property type="entry name" value="B12-binding_2"/>
    <property type="match status" value="1"/>
</dbReference>
<sequence length="383" mass="40350">MTDVPAVLPEVRAAFDNHLAHADEAGATALALGLLRSGAAAEDILLRLIAPAQAAVGARWVAAEWSVAQEHAATHVSERVVNAVAAAAAGSWHPGSAPARRVVFACVEGERHTLPARIAAEVLRLRGFDVTFLGANVLAPHLLSHIHRQGPDLVCLSCMIPARLPAAHHLVECGRRAGAPVLVGGSGFGPGGVWARTIGADLYASDPAVAAEMLALRWPRPPEAAEPLEHLADEEYFRIVRQRTELLGRLRVHVLERYPWLGDPGSQYAEAVMEDLGRLPDVVAAANYVDDPRVLTDYLSFGAQFLRARGVPTAVLGAALATLSERLRGLPRTAAHLDAGRRWLTAVGLGTCTPDDEAGTTGGPGERAGRDDDRGAGPTGESG</sequence>
<dbReference type="RefSeq" id="WP_229865446.1">
    <property type="nucleotide sequence ID" value="NZ_BMVF01000011.1"/>
</dbReference>
<gene>
    <name evidence="5" type="ORF">GCM10010508_41990</name>
</gene>
<dbReference type="Pfam" id="PF02310">
    <property type="entry name" value="B12-binding"/>
    <property type="match status" value="1"/>
</dbReference>
<name>A0A919CX49_9ACTN</name>
<evidence type="ECO:0000256" key="2">
    <source>
        <dbReference type="ARBA" id="ARBA00023285"/>
    </source>
</evidence>
<evidence type="ECO:0000256" key="3">
    <source>
        <dbReference type="SAM" id="MobiDB-lite"/>
    </source>
</evidence>
<evidence type="ECO:0000259" key="4">
    <source>
        <dbReference type="PROSITE" id="PS51332"/>
    </source>
</evidence>
<evidence type="ECO:0000256" key="1">
    <source>
        <dbReference type="ARBA" id="ARBA00022723"/>
    </source>
</evidence>
<dbReference type="GO" id="GO:0050667">
    <property type="term" value="P:homocysteine metabolic process"/>
    <property type="evidence" value="ECO:0007669"/>
    <property type="project" value="TreeGrafter"/>
</dbReference>
<evidence type="ECO:0000313" key="6">
    <source>
        <dbReference type="Proteomes" id="UP000608955"/>
    </source>
</evidence>